<dbReference type="EMBL" id="CM007894">
    <property type="protein sequence ID" value="OTG26296.1"/>
    <property type="molecule type" value="Genomic_DNA"/>
</dbReference>
<dbReference type="PANTHER" id="PTHR45733:SF28">
    <property type="entry name" value="FORMIN-LIKE PROTEIN"/>
    <property type="match status" value="1"/>
</dbReference>
<accession>A0A251UTV5</accession>
<evidence type="ECO:0000259" key="4">
    <source>
        <dbReference type="PROSITE" id="PS51444"/>
    </source>
</evidence>
<sequence length="549" mass="60991">MALFRRFLHRKRRDRHHENSDWVLGADGCEPPSPPRPPPTPPPSPPMEKDGGPVAGTYSFKPLNWEKVNKALEGSLWEELLIHGQPQRTPPEIDVSELQQLFSNSPPKIANSKEADKRKTSSSMHEKVQLIDKLRANNIEIMLTEVNLPLPLIVEAVFAMDDTVLYVDQIENLLKLFPTKEETEILKSYKGDQDKLGQCEQYFLELMKVPRMESKLNALMFTFQFDSQLAELKNNLNTVNSACDEVRKSVKLKEIMKRILYLGNALNQGTARGAAIGFKLDSLMKLTDIRASDSGLTFMHYLCKLLANKSPDLLDFHEDLVSLEAATKIHLKNVAEQMLAVSCGLKTAKQELDASANDGPVSTGFHLTLNKFISHAEVEVASVTNFFTVVGKSADGLALYFGEDPARCPFEQATQTLFDFVREFQKCHKENLEQDELKRKESEEGDGNVVSPTPPPQPLLAHVENKSMETCSPPLAVRDESTTTSVSPPAPPPAFQSLDEASTIEKAKRDGLVVPSPPQMYEAPQQPPFGGHEPTPAQLPGAPGEHLDL</sequence>
<dbReference type="SUPFAM" id="SSF101447">
    <property type="entry name" value="Formin homology 2 domain (FH2 domain)"/>
    <property type="match status" value="1"/>
</dbReference>
<evidence type="ECO:0000313" key="5">
    <source>
        <dbReference type="EMBL" id="KAF5807257.1"/>
    </source>
</evidence>
<evidence type="ECO:0000256" key="3">
    <source>
        <dbReference type="SAM" id="MobiDB-lite"/>
    </source>
</evidence>
<proteinExistence type="inferred from homology"/>
<evidence type="ECO:0000313" key="7">
    <source>
        <dbReference type="Proteomes" id="UP000215914"/>
    </source>
</evidence>
<name>A0A251UTV5_HELAN</name>
<protein>
    <recommendedName>
        <fullName evidence="2">Formin-like protein</fullName>
    </recommendedName>
</protein>
<feature type="compositionally biased region" description="Basic and acidic residues" evidence="3">
    <location>
        <begin position="111"/>
        <end position="124"/>
    </location>
</feature>
<dbReference type="Gene3D" id="1.20.58.2220">
    <property type="entry name" value="Formin, FH2 domain"/>
    <property type="match status" value="1"/>
</dbReference>
<dbReference type="InterPro" id="IPR042201">
    <property type="entry name" value="FH2_Formin_sf"/>
</dbReference>
<comment type="similarity">
    <text evidence="1">Belongs to the formin-like family. Class-II subfamily.</text>
</comment>
<feature type="domain" description="FH2" evidence="4">
    <location>
        <begin position="50"/>
        <end position="450"/>
    </location>
</feature>
<reference evidence="5 7" key="1">
    <citation type="journal article" date="2017" name="Nature">
        <title>The sunflower genome provides insights into oil metabolism, flowering and Asterid evolution.</title>
        <authorList>
            <person name="Badouin H."/>
            <person name="Gouzy J."/>
            <person name="Grassa C.J."/>
            <person name="Murat F."/>
            <person name="Staton S.E."/>
            <person name="Cottret L."/>
            <person name="Lelandais-Briere C."/>
            <person name="Owens G.L."/>
            <person name="Carrere S."/>
            <person name="Mayjonade B."/>
            <person name="Legrand L."/>
            <person name="Gill N."/>
            <person name="Kane N.C."/>
            <person name="Bowers J.E."/>
            <person name="Hubner S."/>
            <person name="Bellec A."/>
            <person name="Berard A."/>
            <person name="Berges H."/>
            <person name="Blanchet N."/>
            <person name="Boniface M.C."/>
            <person name="Brunel D."/>
            <person name="Catrice O."/>
            <person name="Chaidir N."/>
            <person name="Claudel C."/>
            <person name="Donnadieu C."/>
            <person name="Faraut T."/>
            <person name="Fievet G."/>
            <person name="Helmstetter N."/>
            <person name="King M."/>
            <person name="Knapp S.J."/>
            <person name="Lai Z."/>
            <person name="Le Paslier M.C."/>
            <person name="Lippi Y."/>
            <person name="Lorenzon L."/>
            <person name="Mandel J.R."/>
            <person name="Marage G."/>
            <person name="Marchand G."/>
            <person name="Marquand E."/>
            <person name="Bret-Mestries E."/>
            <person name="Morien E."/>
            <person name="Nambeesan S."/>
            <person name="Nguyen T."/>
            <person name="Pegot-Espagnet P."/>
            <person name="Pouilly N."/>
            <person name="Raftis F."/>
            <person name="Sallet E."/>
            <person name="Schiex T."/>
            <person name="Thomas J."/>
            <person name="Vandecasteele C."/>
            <person name="Vares D."/>
            <person name="Vear F."/>
            <person name="Vautrin S."/>
            <person name="Crespi M."/>
            <person name="Mangin B."/>
            <person name="Burke J.M."/>
            <person name="Salse J."/>
            <person name="Munos S."/>
            <person name="Vincourt P."/>
            <person name="Rieseberg L.H."/>
            <person name="Langlade N.B."/>
        </authorList>
    </citation>
    <scope>NUCLEOTIDE SEQUENCE [LARGE SCALE GENOMIC DNA]</scope>
    <source>
        <strain evidence="7">cv. SF193</strain>
        <tissue evidence="5">Leaves</tissue>
    </source>
</reference>
<gene>
    <name evidence="6" type="ORF">HannXRQ_Chr05g0157111</name>
    <name evidence="5" type="ORF">HanXRQr2_Chr05g0231601</name>
</gene>
<dbReference type="Gramene" id="mRNA:HanXRQr2_Chr05g0231601">
    <property type="protein sequence ID" value="mRNA:HanXRQr2_Chr05g0231601"/>
    <property type="gene ID" value="HanXRQr2_Chr05g0231601"/>
</dbReference>
<organism evidence="6 7">
    <name type="scientific">Helianthus annuus</name>
    <name type="common">Common sunflower</name>
    <dbReference type="NCBI Taxonomy" id="4232"/>
    <lineage>
        <taxon>Eukaryota</taxon>
        <taxon>Viridiplantae</taxon>
        <taxon>Streptophyta</taxon>
        <taxon>Embryophyta</taxon>
        <taxon>Tracheophyta</taxon>
        <taxon>Spermatophyta</taxon>
        <taxon>Magnoliopsida</taxon>
        <taxon>eudicotyledons</taxon>
        <taxon>Gunneridae</taxon>
        <taxon>Pentapetalae</taxon>
        <taxon>asterids</taxon>
        <taxon>campanulids</taxon>
        <taxon>Asterales</taxon>
        <taxon>Asteraceae</taxon>
        <taxon>Asteroideae</taxon>
        <taxon>Heliantheae alliance</taxon>
        <taxon>Heliantheae</taxon>
        <taxon>Helianthus</taxon>
    </lineage>
</organism>
<dbReference type="Proteomes" id="UP000215914">
    <property type="component" value="Chromosome 5"/>
</dbReference>
<evidence type="ECO:0000256" key="2">
    <source>
        <dbReference type="RuleBase" id="RU361260"/>
    </source>
</evidence>
<evidence type="ECO:0000256" key="1">
    <source>
        <dbReference type="ARBA" id="ARBA00006468"/>
    </source>
</evidence>
<feature type="region of interest" description="Disordered" evidence="3">
    <location>
        <begin position="8"/>
        <end position="58"/>
    </location>
</feature>
<dbReference type="AlphaFoldDB" id="A0A251UTV5"/>
<reference evidence="5" key="3">
    <citation type="submission" date="2020-06" db="EMBL/GenBank/DDBJ databases">
        <title>Helianthus annuus Genome sequencing and assembly Release 2.</title>
        <authorList>
            <person name="Gouzy J."/>
            <person name="Langlade N."/>
            <person name="Munos S."/>
        </authorList>
    </citation>
    <scope>NUCLEOTIDE SEQUENCE</scope>
    <source>
        <tissue evidence="5">Leaves</tissue>
    </source>
</reference>
<reference evidence="6" key="2">
    <citation type="submission" date="2017-02" db="EMBL/GenBank/DDBJ databases">
        <title>Sunflower complete genome.</title>
        <authorList>
            <person name="Langlade N."/>
            <person name="Munos S."/>
        </authorList>
    </citation>
    <scope>NUCLEOTIDE SEQUENCE [LARGE SCALE GENOMIC DNA]</scope>
    <source>
        <tissue evidence="6">Leaves</tissue>
    </source>
</reference>
<dbReference type="PANTHER" id="PTHR45733">
    <property type="entry name" value="FORMIN-J"/>
    <property type="match status" value="1"/>
</dbReference>
<dbReference type="InParanoid" id="A0A251UTV5"/>
<feature type="region of interest" description="Disordered" evidence="3">
    <location>
        <begin position="473"/>
        <end position="549"/>
    </location>
</feature>
<dbReference type="InterPro" id="IPR051144">
    <property type="entry name" value="Formin_homology_domain"/>
</dbReference>
<dbReference type="STRING" id="4232.A0A251UTV5"/>
<feature type="compositionally biased region" description="Basic and acidic residues" evidence="3">
    <location>
        <begin position="433"/>
        <end position="442"/>
    </location>
</feature>
<dbReference type="InterPro" id="IPR015425">
    <property type="entry name" value="FH2_Formin"/>
</dbReference>
<dbReference type="EMBL" id="MNCJ02000320">
    <property type="protein sequence ID" value="KAF5807257.1"/>
    <property type="molecule type" value="Genomic_DNA"/>
</dbReference>
<feature type="region of interest" description="Disordered" evidence="3">
    <location>
        <begin position="102"/>
        <end position="124"/>
    </location>
</feature>
<dbReference type="SMART" id="SM00498">
    <property type="entry name" value="FH2"/>
    <property type="match status" value="1"/>
</dbReference>
<feature type="region of interest" description="Disordered" evidence="3">
    <location>
        <begin position="433"/>
        <end position="460"/>
    </location>
</feature>
<feature type="compositionally biased region" description="Pro residues" evidence="3">
    <location>
        <begin position="31"/>
        <end position="46"/>
    </location>
</feature>
<evidence type="ECO:0000313" key="6">
    <source>
        <dbReference type="EMBL" id="OTG26296.1"/>
    </source>
</evidence>
<keyword evidence="7" id="KW-1185">Reference proteome</keyword>
<dbReference type="PROSITE" id="PS51444">
    <property type="entry name" value="FH2"/>
    <property type="match status" value="1"/>
</dbReference>
<dbReference type="Pfam" id="PF02181">
    <property type="entry name" value="FH2"/>
    <property type="match status" value="1"/>
</dbReference>
<dbReference type="OMA" id="RRWHWNE"/>